<keyword evidence="1" id="KW-0472">Membrane</keyword>
<gene>
    <name evidence="3" type="ORF">KFK14_22285</name>
</gene>
<accession>A0A975K6E4</accession>
<reference evidence="3" key="1">
    <citation type="submission" date="2021-04" db="EMBL/GenBank/DDBJ databases">
        <title>Isolation of p-tert-butylphenol degrading bacteria Sphingobium phenoxybenzoativorans Tas13 from active sludge.</title>
        <authorList>
            <person name="Li Y."/>
        </authorList>
    </citation>
    <scope>NUCLEOTIDE SEQUENCE</scope>
    <source>
        <strain evidence="3">Tas13</strain>
    </source>
</reference>
<keyword evidence="4" id="KW-1185">Reference proteome</keyword>
<evidence type="ECO:0000313" key="3">
    <source>
        <dbReference type="EMBL" id="QUT05646.1"/>
    </source>
</evidence>
<evidence type="ECO:0000313" key="4">
    <source>
        <dbReference type="Proteomes" id="UP000681425"/>
    </source>
</evidence>
<dbReference type="KEGG" id="spph:KFK14_22285"/>
<feature type="transmembrane region" description="Helical" evidence="1">
    <location>
        <begin position="33"/>
        <end position="50"/>
    </location>
</feature>
<name>A0A975K6E4_9SPHN</name>
<organism evidence="3 4">
    <name type="scientific">Sphingobium phenoxybenzoativorans</name>
    <dbReference type="NCBI Taxonomy" id="1592790"/>
    <lineage>
        <taxon>Bacteria</taxon>
        <taxon>Pseudomonadati</taxon>
        <taxon>Pseudomonadota</taxon>
        <taxon>Alphaproteobacteria</taxon>
        <taxon>Sphingomonadales</taxon>
        <taxon>Sphingomonadaceae</taxon>
        <taxon>Sphingobium</taxon>
    </lineage>
</organism>
<protein>
    <submittedName>
        <fullName evidence="3">PEPxxWA-CTERM sorting domain-containing protein</fullName>
    </submittedName>
</protein>
<dbReference type="Pfam" id="PF07589">
    <property type="entry name" value="PEP-CTERM"/>
    <property type="match status" value="1"/>
</dbReference>
<dbReference type="RefSeq" id="WP_212609170.1">
    <property type="nucleotide sequence ID" value="NZ_CP073910.1"/>
</dbReference>
<evidence type="ECO:0000256" key="1">
    <source>
        <dbReference type="SAM" id="Phobius"/>
    </source>
</evidence>
<keyword evidence="1" id="KW-0812">Transmembrane</keyword>
<dbReference type="Proteomes" id="UP000681425">
    <property type="component" value="Chromosome"/>
</dbReference>
<dbReference type="NCBIfam" id="TIGR02595">
    <property type="entry name" value="PEP_CTERM"/>
    <property type="match status" value="1"/>
</dbReference>
<evidence type="ECO:0000259" key="2">
    <source>
        <dbReference type="Pfam" id="PF07589"/>
    </source>
</evidence>
<dbReference type="AlphaFoldDB" id="A0A975K6E4"/>
<dbReference type="NCBIfam" id="NF035944">
    <property type="entry name" value="PEPxxWA-CTERM"/>
    <property type="match status" value="1"/>
</dbReference>
<proteinExistence type="predicted"/>
<feature type="domain" description="Ice-binding protein C-terminal" evidence="2">
    <location>
        <begin position="186"/>
        <end position="212"/>
    </location>
</feature>
<dbReference type="EMBL" id="CP073910">
    <property type="protein sequence ID" value="QUT05646.1"/>
    <property type="molecule type" value="Genomic_DNA"/>
</dbReference>
<dbReference type="InterPro" id="IPR013424">
    <property type="entry name" value="Ice-binding_C"/>
</dbReference>
<keyword evidence="1" id="KW-1133">Transmembrane helix</keyword>
<feature type="transmembrane region" description="Helical" evidence="1">
    <location>
        <begin position="192"/>
        <end position="208"/>
    </location>
</feature>
<sequence>MLSALKRLFKQHNLQNDGFRNELTFESEQRRRFVIASTLAVLTILSTALINNERALFLPVDKGQTATAFAAFTYKTYGKPKVPSQPPVAFGVRVPPPGTPDQPPVAFGVRVPNPPGFPAPPTYPMGGLDPVTPTGFSPLEPTGLGPFDPGGLSPFPPNGSQNPPFNPGIGGPSPGIGNVFPDPASPVPEPETWAMIILGLGCVGIALWRKRRQEALMPN</sequence>